<feature type="domain" description="Cytochrome b5 heme-binding" evidence="11">
    <location>
        <begin position="13"/>
        <end position="66"/>
    </location>
</feature>
<evidence type="ECO:0000256" key="1">
    <source>
        <dbReference type="ARBA" id="ARBA00004141"/>
    </source>
</evidence>
<dbReference type="CDD" id="cd06186">
    <property type="entry name" value="NOX_Duox_like_FAD_NADP"/>
    <property type="match status" value="1"/>
</dbReference>
<dbReference type="InterPro" id="IPR036400">
    <property type="entry name" value="Cyt_B5-like_heme/steroid_sf"/>
</dbReference>
<dbReference type="Pfam" id="PF01794">
    <property type="entry name" value="Ferric_reduct"/>
    <property type="match status" value="1"/>
</dbReference>
<keyword evidence="4" id="KW-0479">Metal-binding</keyword>
<evidence type="ECO:0000313" key="13">
    <source>
        <dbReference type="Proteomes" id="UP000601435"/>
    </source>
</evidence>
<feature type="domain" description="Cytochrome b5 heme-binding" evidence="11">
    <location>
        <begin position="349"/>
        <end position="434"/>
    </location>
</feature>
<proteinExistence type="inferred from homology"/>
<keyword evidence="13" id="KW-1185">Reference proteome</keyword>
<feature type="domain" description="Cytochrome b5 heme-binding" evidence="11">
    <location>
        <begin position="1084"/>
        <end position="1153"/>
    </location>
</feature>
<accession>A0A812L2E6</accession>
<dbReference type="GO" id="GO:0046872">
    <property type="term" value="F:metal ion binding"/>
    <property type="evidence" value="ECO:0007669"/>
    <property type="project" value="UniProtKB-KW"/>
</dbReference>
<keyword evidence="3 10" id="KW-0812">Transmembrane</keyword>
<dbReference type="Gene3D" id="3.40.50.80">
    <property type="entry name" value="Nucleotide-binding domain of ferredoxin-NADP reductase (FNR) module"/>
    <property type="match status" value="1"/>
</dbReference>
<dbReference type="EMBL" id="CAJNJA010008777">
    <property type="protein sequence ID" value="CAE7240292.1"/>
    <property type="molecule type" value="Genomic_DNA"/>
</dbReference>
<feature type="transmembrane region" description="Helical" evidence="10">
    <location>
        <begin position="1335"/>
        <end position="1355"/>
    </location>
</feature>
<feature type="transmembrane region" description="Helical" evidence="10">
    <location>
        <begin position="1301"/>
        <end position="1323"/>
    </location>
</feature>
<feature type="domain" description="Cytochrome b5 heme-binding" evidence="11">
    <location>
        <begin position="693"/>
        <end position="761"/>
    </location>
</feature>
<dbReference type="PROSITE" id="PS50255">
    <property type="entry name" value="CYTOCHROME_B5_2"/>
    <property type="match status" value="9"/>
</dbReference>
<dbReference type="Proteomes" id="UP000601435">
    <property type="component" value="Unassembled WGS sequence"/>
</dbReference>
<evidence type="ECO:0000256" key="3">
    <source>
        <dbReference type="ARBA" id="ARBA00022692"/>
    </source>
</evidence>
<dbReference type="GO" id="GO:0016020">
    <property type="term" value="C:membrane"/>
    <property type="evidence" value="ECO:0007669"/>
    <property type="project" value="UniProtKB-SubCell"/>
</dbReference>
<feature type="transmembrane region" description="Helical" evidence="10">
    <location>
        <begin position="1172"/>
        <end position="1193"/>
    </location>
</feature>
<sequence>MGWQWTQMQRSGSHATSASCWTVIVVNRQRVVYDVTRLLSNHEGGRRVIEQMCGLDGSIGFWCVHSLEDLQESIADGDATEICRSAASVPPARRLDDDDDEDEDEDEDEDDDEGMRNTCATGGSLPAAPTTAIQASEVALHKSSDDCWTSMDDGSRKVVMDMSLYTHYHPGGKAYVLSMCGKDSTASYRGFHPFSYLGQGVSYGYIVMKGTLQGTYPAPSPPPAGSPAPAPGGQYTAITASELATHATANDCWGRVGSWVVDMTALRSTHAAGNSMLLCGQDVTASFRSIHADSYISRMPVMGTYDSTVHRNPASSTAMTTTPGPTPPAPSPSGGETSILNPTVPTEDVSVISTSEMSWHAVLSDCWLAMRCKVYDMTSYIPFHTGDRYTPPGGQGAIEKLCGADATAAFEAIHPISYMDLSIRTGAVLLGDLAGCGAAPAAPQQTTTATTTTTTPAPAVPQNATMWYNLSFPNLLASSVDLTSAQTEASLAIQVQHALAAQGLANVKVVVSNLRAGSIKATVGFQMADIGQLDAVRLFGTKMNSVTWMGDAATVEGSPQLEVSYGGQAAQQLPGSALPVYTIHQVQDHNTELDCWMAVHGKVFSFVGAAKAHPVGSFWTLGLCGTDASATFDLHHPMSYLGKAPLRRIGGGQIGTLSSASAIDAAKTYPRPSPIQVLPNIEVTLTNGSQDFLQRHNKETDCWMALHGDVYASSNLLAQHDGGRANVAALCGLDATASFDCVHPMSEIQEAVDDYGITKVGTTSTILGQGCTFQLSAGMLPDRMITWGELATHATTQDCWILLGTAGIVWDVTAYLPKHTGGAASVGILCGADATGSFDKNHRVGYMTTLAQKGGFPLGTITGEQPALDSGTVQLTPLTMADVARHNIASDCWIAVHGYVLDVTSYLDRHSGGRMSIQASCGADGTASFDSVSHPQSYITMMAQKRFATIKGCIGSCTSDGATPSQGNGIGTTDSMTGPTGQVPARQCRGDEPTPPDTTVTDAELQTHNKATDCWMVLGCGVYDVSAYKHSGGDGSVHAWCGGDGTTSFVGKHPWTYLPILLNKGAVLVGRYGGASVASSVGRQTPLSLAEIAKHNTPADCWSCIHGKVYDLTFYLPDHDAGSAVIEPMCGEDSTAYYAMAHAKGALSGLPIKGACDPRAEQAFTEQNILDGMAFVAYVLFPWLMHHVSPVMMSPPMQDRIFRRPILAKPLKGCVGNMLNSYLEMPVGVAAMLLWFLVATALLSTFWALHYELYYLPDFTGPGWIGRMTVYMISIATYLGTRRWSLAWTLYQISYEKTLKAHYVVGSVASIYMILHGVLYMVAFGPDMLPEHQVTTAYTLLACILIVFPASINNFRVRWYSVFKITHFLAPLIVIVANLHILSLNVDGLLCRGFWGAMAWIGSAAFFWIGDFLYSRYDVLMVPTRVVGAARVLPADGGPAHIAVKLRKKTTLFPGAWLSVASLDAGSALSHPFTAIVRKCGGIDKEYAEVEFLWKLGRELAEVCPGKTWTQALCNKIVKQSPTAPLTFYMSGPYGGGLGSLEPMRIIIFVVGGVGVTPAASMAPHLIRQGKDVHVIWSCRSASLLQHIAGEYFNSACGAYFDRNPDNRRLHYSGKDEASLPPYVLKGRPDVPAIIGEVVQSALKRDILDIGVFVCGPGALTEDCVRAAKKHSDPKGAHVHVHAESFQM</sequence>
<feature type="compositionally biased region" description="Polar residues" evidence="9">
    <location>
        <begin position="968"/>
        <end position="980"/>
    </location>
</feature>
<dbReference type="InterPro" id="IPR001199">
    <property type="entry name" value="Cyt_B5-like_heme/steroid-bd"/>
</dbReference>
<dbReference type="GO" id="GO:0020037">
    <property type="term" value="F:heme binding"/>
    <property type="evidence" value="ECO:0007669"/>
    <property type="project" value="TreeGrafter"/>
</dbReference>
<feature type="compositionally biased region" description="Acidic residues" evidence="9">
    <location>
        <begin position="97"/>
        <end position="113"/>
    </location>
</feature>
<feature type="region of interest" description="Disordered" evidence="9">
    <location>
        <begin position="82"/>
        <end position="127"/>
    </location>
</feature>
<comment type="caution">
    <text evidence="12">The sequence shown here is derived from an EMBL/GenBank/DDBJ whole genome shotgun (WGS) entry which is preliminary data.</text>
</comment>
<feature type="domain" description="Cytochrome b5 heme-binding" evidence="11">
    <location>
        <begin position="130"/>
        <end position="193"/>
    </location>
</feature>
<evidence type="ECO:0000256" key="9">
    <source>
        <dbReference type="SAM" id="MobiDB-lite"/>
    </source>
</evidence>
<evidence type="ECO:0000256" key="6">
    <source>
        <dbReference type="ARBA" id="ARBA00023004"/>
    </source>
</evidence>
<evidence type="ECO:0000256" key="5">
    <source>
        <dbReference type="ARBA" id="ARBA00022989"/>
    </source>
</evidence>
<dbReference type="SUPFAM" id="SSF52343">
    <property type="entry name" value="Ferredoxin reductase-like, C-terminal NADP-linked domain"/>
    <property type="match status" value="1"/>
</dbReference>
<dbReference type="SUPFAM" id="SSF55856">
    <property type="entry name" value="Cytochrome b5-like heme/steroid binding domain"/>
    <property type="match status" value="10"/>
</dbReference>
<dbReference type="PANTHER" id="PTHR19359">
    <property type="entry name" value="CYTOCHROME B5"/>
    <property type="match status" value="1"/>
</dbReference>
<dbReference type="SMART" id="SM01117">
    <property type="entry name" value="Cyt-b5"/>
    <property type="match status" value="10"/>
</dbReference>
<name>A0A812L2E6_9DINO</name>
<feature type="transmembrane region" description="Helical" evidence="10">
    <location>
        <begin position="1261"/>
        <end position="1280"/>
    </location>
</feature>
<keyword evidence="2" id="KW-0349">Heme</keyword>
<dbReference type="InterPro" id="IPR050668">
    <property type="entry name" value="Cytochrome_b5"/>
</dbReference>
<keyword evidence="6" id="KW-0408">Iron</keyword>
<evidence type="ECO:0000256" key="7">
    <source>
        <dbReference type="ARBA" id="ARBA00023136"/>
    </source>
</evidence>
<feature type="domain" description="Cytochrome b5 heme-binding" evidence="11">
    <location>
        <begin position="997"/>
        <end position="1073"/>
    </location>
</feature>
<dbReference type="InterPro" id="IPR013130">
    <property type="entry name" value="Fe3_Rdtase_TM_dom"/>
</dbReference>
<keyword evidence="5 10" id="KW-1133">Transmembrane helix</keyword>
<dbReference type="OrthoDB" id="432299at2759"/>
<evidence type="ECO:0000313" key="12">
    <source>
        <dbReference type="EMBL" id="CAE7240292.1"/>
    </source>
</evidence>
<dbReference type="InterPro" id="IPR039261">
    <property type="entry name" value="FNR_nucleotide-bd"/>
</dbReference>
<protein>
    <submittedName>
        <fullName evidence="12">CYB2 protein</fullName>
    </submittedName>
</protein>
<feature type="region of interest" description="Disordered" evidence="9">
    <location>
        <begin position="310"/>
        <end position="338"/>
    </location>
</feature>
<dbReference type="Gene3D" id="3.10.120.10">
    <property type="entry name" value="Cytochrome b5-like heme/steroid binding domain"/>
    <property type="match status" value="10"/>
</dbReference>
<feature type="transmembrane region" description="Helical" evidence="10">
    <location>
        <begin position="1227"/>
        <end position="1249"/>
    </location>
</feature>
<keyword evidence="7 10" id="KW-0472">Membrane</keyword>
<evidence type="ECO:0000259" key="11">
    <source>
        <dbReference type="PROSITE" id="PS50255"/>
    </source>
</evidence>
<feature type="domain" description="Cytochrome b5 heme-binding" evidence="11">
    <location>
        <begin position="875"/>
        <end position="951"/>
    </location>
</feature>
<feature type="transmembrane region" description="Helical" evidence="10">
    <location>
        <begin position="1394"/>
        <end position="1414"/>
    </location>
</feature>
<comment type="similarity">
    <text evidence="8">Belongs to the cytochrome b5 family.</text>
</comment>
<feature type="domain" description="Cytochrome b5 heme-binding" evidence="11">
    <location>
        <begin position="578"/>
        <end position="658"/>
    </location>
</feature>
<evidence type="ECO:0000256" key="4">
    <source>
        <dbReference type="ARBA" id="ARBA00022723"/>
    </source>
</evidence>
<feature type="domain" description="Cytochrome b5 heme-binding" evidence="11">
    <location>
        <begin position="782"/>
        <end position="862"/>
    </location>
</feature>
<gene>
    <name evidence="12" type="primary">CYB2</name>
    <name evidence="12" type="ORF">SNEC2469_LOCUS4288</name>
</gene>
<feature type="compositionally biased region" description="Low complexity" evidence="9">
    <location>
        <begin position="313"/>
        <end position="323"/>
    </location>
</feature>
<dbReference type="PANTHER" id="PTHR19359:SF95">
    <property type="entry name" value="CYTOCHROME B5 TYPE B"/>
    <property type="match status" value="1"/>
</dbReference>
<organism evidence="12 13">
    <name type="scientific">Symbiodinium necroappetens</name>
    <dbReference type="NCBI Taxonomy" id="1628268"/>
    <lineage>
        <taxon>Eukaryota</taxon>
        <taxon>Sar</taxon>
        <taxon>Alveolata</taxon>
        <taxon>Dinophyceae</taxon>
        <taxon>Suessiales</taxon>
        <taxon>Symbiodiniaceae</taxon>
        <taxon>Symbiodinium</taxon>
    </lineage>
</organism>
<feature type="region of interest" description="Disordered" evidence="9">
    <location>
        <begin position="968"/>
        <end position="1001"/>
    </location>
</feature>
<feature type="transmembrane region" description="Helical" evidence="10">
    <location>
        <begin position="1362"/>
        <end position="1382"/>
    </location>
</feature>
<reference evidence="12" key="1">
    <citation type="submission" date="2021-02" db="EMBL/GenBank/DDBJ databases">
        <authorList>
            <person name="Dougan E. K."/>
            <person name="Rhodes N."/>
            <person name="Thang M."/>
            <person name="Chan C."/>
        </authorList>
    </citation>
    <scope>NUCLEOTIDE SEQUENCE</scope>
</reference>
<evidence type="ECO:0000256" key="8">
    <source>
        <dbReference type="ARBA" id="ARBA00038168"/>
    </source>
</evidence>
<evidence type="ECO:0000256" key="10">
    <source>
        <dbReference type="SAM" id="Phobius"/>
    </source>
</evidence>
<evidence type="ECO:0000256" key="2">
    <source>
        <dbReference type="ARBA" id="ARBA00022617"/>
    </source>
</evidence>
<comment type="subcellular location">
    <subcellularLocation>
        <location evidence="1">Membrane</location>
        <topology evidence="1">Multi-pass membrane protein</topology>
    </subcellularLocation>
</comment>
<dbReference type="Pfam" id="PF00173">
    <property type="entry name" value="Cyt-b5"/>
    <property type="match status" value="9"/>
</dbReference>